<evidence type="ECO:0000313" key="2">
    <source>
        <dbReference type="EMBL" id="KAF2616842.1"/>
    </source>
</evidence>
<protein>
    <submittedName>
        <fullName evidence="2">Uncharacterized protein</fullName>
    </submittedName>
</protein>
<dbReference type="AlphaFoldDB" id="A0A8S9MD17"/>
<reference evidence="2" key="1">
    <citation type="submission" date="2019-12" db="EMBL/GenBank/DDBJ databases">
        <title>Genome sequencing and annotation of Brassica cretica.</title>
        <authorList>
            <person name="Studholme D.J."/>
            <person name="Sarris P.F."/>
        </authorList>
    </citation>
    <scope>NUCLEOTIDE SEQUENCE</scope>
    <source>
        <strain evidence="2">PFS-001/15</strain>
        <tissue evidence="2">Leaf</tissue>
    </source>
</reference>
<organism evidence="2 3">
    <name type="scientific">Brassica cretica</name>
    <name type="common">Mustard</name>
    <dbReference type="NCBI Taxonomy" id="69181"/>
    <lineage>
        <taxon>Eukaryota</taxon>
        <taxon>Viridiplantae</taxon>
        <taxon>Streptophyta</taxon>
        <taxon>Embryophyta</taxon>
        <taxon>Tracheophyta</taxon>
        <taxon>Spermatophyta</taxon>
        <taxon>Magnoliopsida</taxon>
        <taxon>eudicotyledons</taxon>
        <taxon>Gunneridae</taxon>
        <taxon>Pentapetalae</taxon>
        <taxon>rosids</taxon>
        <taxon>malvids</taxon>
        <taxon>Brassicales</taxon>
        <taxon>Brassicaceae</taxon>
        <taxon>Brassiceae</taxon>
        <taxon>Brassica</taxon>
    </lineage>
</organism>
<sequence length="149" mass="16328">MGSFEKWGEGKARVNGDKGVDLCLGGPEGGRLGKVEGGGITVSDEAKLRVRGPVGTEAEAGKAASKVAEPPREGVGAFTLPPHVVQDALDLTVRWQSSFEVAYYEVFMEIYTYLEHFIRYEHSRPSILCNRNRSKPLESLILQSSDLFN</sequence>
<dbReference type="Proteomes" id="UP000712281">
    <property type="component" value="Unassembled WGS sequence"/>
</dbReference>
<feature type="region of interest" description="Disordered" evidence="1">
    <location>
        <begin position="53"/>
        <end position="72"/>
    </location>
</feature>
<proteinExistence type="predicted"/>
<evidence type="ECO:0000313" key="3">
    <source>
        <dbReference type="Proteomes" id="UP000712281"/>
    </source>
</evidence>
<evidence type="ECO:0000256" key="1">
    <source>
        <dbReference type="SAM" id="MobiDB-lite"/>
    </source>
</evidence>
<name>A0A8S9MD17_BRACR</name>
<gene>
    <name evidence="2" type="ORF">F2Q68_00040683</name>
</gene>
<comment type="caution">
    <text evidence="2">The sequence shown here is derived from an EMBL/GenBank/DDBJ whole genome shotgun (WGS) entry which is preliminary data.</text>
</comment>
<dbReference type="EMBL" id="QGKW02000007">
    <property type="protein sequence ID" value="KAF2616842.1"/>
    <property type="molecule type" value="Genomic_DNA"/>
</dbReference>
<accession>A0A8S9MD17</accession>